<dbReference type="Proteomes" id="UP000588158">
    <property type="component" value="Unassembled WGS sequence"/>
</dbReference>
<evidence type="ECO:0000256" key="1">
    <source>
        <dbReference type="SAM" id="MobiDB-lite"/>
    </source>
</evidence>
<reference evidence="3 4" key="1">
    <citation type="submission" date="2020-08" db="EMBL/GenBank/DDBJ databases">
        <title>Sequencing the genomes of 1000 actinobacteria strains.</title>
        <authorList>
            <person name="Klenk H.-P."/>
        </authorList>
    </citation>
    <scope>NUCLEOTIDE SEQUENCE [LARGE SCALE GENOMIC DNA]</scope>
    <source>
        <strain evidence="3 4">DSM 28796</strain>
    </source>
</reference>
<feature type="compositionally biased region" description="Polar residues" evidence="1">
    <location>
        <begin position="724"/>
        <end position="738"/>
    </location>
</feature>
<feature type="region of interest" description="Disordered" evidence="1">
    <location>
        <begin position="666"/>
        <end position="754"/>
    </location>
</feature>
<gene>
    <name evidence="3" type="ORF">HNR70_002446</name>
</gene>
<dbReference type="Pfam" id="PF00932">
    <property type="entry name" value="LTD"/>
    <property type="match status" value="2"/>
</dbReference>
<name>A0A841AF78_9MICO</name>
<dbReference type="RefSeq" id="WP_184325924.1">
    <property type="nucleotide sequence ID" value="NZ_JACHLZ010000001.1"/>
</dbReference>
<dbReference type="InterPro" id="IPR001322">
    <property type="entry name" value="Lamin_tail_dom"/>
</dbReference>
<feature type="domain" description="LTD" evidence="2">
    <location>
        <begin position="108"/>
        <end position="214"/>
    </location>
</feature>
<organism evidence="3 4">
    <name type="scientific">Brachybacterium aquaticum</name>
    <dbReference type="NCBI Taxonomy" id="1432564"/>
    <lineage>
        <taxon>Bacteria</taxon>
        <taxon>Bacillati</taxon>
        <taxon>Actinomycetota</taxon>
        <taxon>Actinomycetes</taxon>
        <taxon>Micrococcales</taxon>
        <taxon>Dermabacteraceae</taxon>
        <taxon>Brachybacterium</taxon>
    </lineage>
</organism>
<comment type="caution">
    <text evidence="3">The sequence shown here is derived from an EMBL/GenBank/DDBJ whole genome shotgun (WGS) entry which is preliminary data.</text>
</comment>
<feature type="compositionally biased region" description="Gly residues" evidence="1">
    <location>
        <begin position="709"/>
        <end position="721"/>
    </location>
</feature>
<feature type="compositionally biased region" description="Acidic residues" evidence="1">
    <location>
        <begin position="675"/>
        <end position="684"/>
    </location>
</feature>
<dbReference type="AlphaFoldDB" id="A0A841AF78"/>
<accession>A0A841AF78</accession>
<keyword evidence="4" id="KW-1185">Reference proteome</keyword>
<dbReference type="InterPro" id="IPR036415">
    <property type="entry name" value="Lamin_tail_dom_sf"/>
</dbReference>
<proteinExistence type="predicted"/>
<dbReference type="EMBL" id="JACHLZ010000001">
    <property type="protein sequence ID" value="MBB5832633.1"/>
    <property type="molecule type" value="Genomic_DNA"/>
</dbReference>
<dbReference type="PROSITE" id="PS51841">
    <property type="entry name" value="LTD"/>
    <property type="match status" value="2"/>
</dbReference>
<evidence type="ECO:0000313" key="3">
    <source>
        <dbReference type="EMBL" id="MBB5832633.1"/>
    </source>
</evidence>
<evidence type="ECO:0000259" key="2">
    <source>
        <dbReference type="PROSITE" id="PS51841"/>
    </source>
</evidence>
<evidence type="ECO:0000313" key="4">
    <source>
        <dbReference type="Proteomes" id="UP000588158"/>
    </source>
</evidence>
<sequence length="754" mass="77796">MRPSPLHLPACRAAVGRAAAVTGTLALALPLASTVIEPGALLVLDHENTVDGGFDVGLVGADTVRLYAADGTTLIDELAWTEHAPATYIVVDGQIVASAEPTKGAPNSGPYVAPEVPGDHPDADAIDVTEVFSDGDDWVEVTNVSDREVDLSGWYLLDEKDIPNEVPAYVPDGTVLAPGESYVFTGMPYGLGRGDSARIFTPDGVLADGTTWPAGEHATPSWQRGTDGTFSMSRVATPGAPNALGDVPINETNSSGDDFVELKNLGDAPVDVSGYRVLDAEDDHVYVIPGGTVIAPGALLLITGDQLGYGLGDEGMVRLQDPSGALLGQLSWTAHVTRSFALCADGYLPSGAATPGAENDCGEPEEIVGQQLPTDGNLTVNDEADEWGEDLSGLDLQILEDGTQVLWGVNNDAGQISRLVQDETGIWQQSEGWPTGGKHTRFADGTGTPDGEGISFGLDGRVYVSAERDNDNSGVSRNTVLAFDPAAEGDTLTVVAEWNLTSLLPATGANGGMEAVEIVPASAFAELGADVPAAEAYAFVVLETTGDVYAVALQSGGEATLVATLASPLPGLMALDYDTASNTLWAFADEALEGRSVLYDLSAADPAAAPVVFERPDGMPANFANEGIALEPTDVCEDGVRQAWFSDDADTDGHALRGIGLIDENCDAAPAVPGGDEDDDEEEPAPSGNNRPDWAGPEGKGPEWKGPEGKGNQGKGQGLANGNGPDSNSGSAPGQNSGKAPEWAGQKGKGANGN</sequence>
<protein>
    <recommendedName>
        <fullName evidence="2">LTD domain-containing protein</fullName>
    </recommendedName>
</protein>
<feature type="domain" description="LTD" evidence="2">
    <location>
        <begin position="235"/>
        <end position="382"/>
    </location>
</feature>
<dbReference type="SUPFAM" id="SSF74853">
    <property type="entry name" value="Lamin A/C globular tail domain"/>
    <property type="match status" value="2"/>
</dbReference>
<dbReference type="Gene3D" id="2.60.40.1260">
    <property type="entry name" value="Lamin Tail domain"/>
    <property type="match status" value="2"/>
</dbReference>